<feature type="compositionally biased region" description="Polar residues" evidence="1">
    <location>
        <begin position="51"/>
        <end position="61"/>
    </location>
</feature>
<dbReference type="Proteomes" id="UP001321473">
    <property type="component" value="Unassembled WGS sequence"/>
</dbReference>
<dbReference type="EMBL" id="JARKHS020026239">
    <property type="protein sequence ID" value="KAK8766554.1"/>
    <property type="molecule type" value="Genomic_DNA"/>
</dbReference>
<reference evidence="3 4" key="1">
    <citation type="journal article" date="2023" name="Arcadia Sci">
        <title>De novo assembly of a long-read Amblyomma americanum tick genome.</title>
        <authorList>
            <person name="Chou S."/>
            <person name="Poskanzer K.E."/>
            <person name="Rollins M."/>
            <person name="Thuy-Boun P.S."/>
        </authorList>
    </citation>
    <scope>NUCLEOTIDE SEQUENCE [LARGE SCALE GENOMIC DNA]</scope>
    <source>
        <strain evidence="3">F_SG_1</strain>
        <tissue evidence="3">Salivary glands</tissue>
    </source>
</reference>
<feature type="signal peptide" evidence="2">
    <location>
        <begin position="1"/>
        <end position="15"/>
    </location>
</feature>
<organism evidence="3 4">
    <name type="scientific">Amblyomma americanum</name>
    <name type="common">Lone star tick</name>
    <dbReference type="NCBI Taxonomy" id="6943"/>
    <lineage>
        <taxon>Eukaryota</taxon>
        <taxon>Metazoa</taxon>
        <taxon>Ecdysozoa</taxon>
        <taxon>Arthropoda</taxon>
        <taxon>Chelicerata</taxon>
        <taxon>Arachnida</taxon>
        <taxon>Acari</taxon>
        <taxon>Parasitiformes</taxon>
        <taxon>Ixodida</taxon>
        <taxon>Ixodoidea</taxon>
        <taxon>Ixodidae</taxon>
        <taxon>Amblyomminae</taxon>
        <taxon>Amblyomma</taxon>
    </lineage>
</organism>
<keyword evidence="4" id="KW-1185">Reference proteome</keyword>
<feature type="chain" id="PRO_5042926039" description="Secreted protein" evidence="2">
    <location>
        <begin position="16"/>
        <end position="104"/>
    </location>
</feature>
<keyword evidence="2" id="KW-0732">Signal</keyword>
<name>A0AAQ4DVR4_AMBAM</name>
<evidence type="ECO:0000256" key="1">
    <source>
        <dbReference type="SAM" id="MobiDB-lite"/>
    </source>
</evidence>
<protein>
    <recommendedName>
        <fullName evidence="5">Secreted protein</fullName>
    </recommendedName>
</protein>
<feature type="region of interest" description="Disordered" evidence="1">
    <location>
        <begin position="19"/>
        <end position="61"/>
    </location>
</feature>
<evidence type="ECO:0008006" key="5">
    <source>
        <dbReference type="Google" id="ProtNLM"/>
    </source>
</evidence>
<evidence type="ECO:0000313" key="4">
    <source>
        <dbReference type="Proteomes" id="UP001321473"/>
    </source>
</evidence>
<dbReference type="AlphaFoldDB" id="A0AAQ4DVR4"/>
<proteinExistence type="predicted"/>
<accession>A0AAQ4DVR4</accession>
<sequence length="104" mass="10966">MSGVGTRCLVPAVLAAGVAPSQHEPAGPPRCASSGNRVQHTEQPRRFGVSQRGSLSRASLLNDGQSWPATLAEVRPSRGCRQFGRKLQLTSMAPVSRGVSSRTT</sequence>
<comment type="caution">
    <text evidence="3">The sequence shown here is derived from an EMBL/GenBank/DDBJ whole genome shotgun (WGS) entry which is preliminary data.</text>
</comment>
<evidence type="ECO:0000256" key="2">
    <source>
        <dbReference type="SAM" id="SignalP"/>
    </source>
</evidence>
<evidence type="ECO:0000313" key="3">
    <source>
        <dbReference type="EMBL" id="KAK8766554.1"/>
    </source>
</evidence>
<gene>
    <name evidence="3" type="ORF">V5799_006665</name>
</gene>